<evidence type="ECO:0000313" key="2">
    <source>
        <dbReference type="Proteomes" id="UP000044806"/>
    </source>
</evidence>
<dbReference type="Proteomes" id="UP000044806">
    <property type="component" value="Unassembled WGS sequence"/>
</dbReference>
<dbReference type="AlphaFoldDB" id="A0A655QRA4"/>
<proteinExistence type="predicted"/>
<dbReference type="EMBL" id="CWOW01000010">
    <property type="protein sequence ID" value="CSA66798.1"/>
    <property type="molecule type" value="Genomic_DNA"/>
</dbReference>
<protein>
    <submittedName>
        <fullName evidence="1">Uncharacterized protein</fullName>
    </submittedName>
</protein>
<evidence type="ECO:0000313" key="1">
    <source>
        <dbReference type="EMBL" id="CSA66798.1"/>
    </source>
</evidence>
<organism evidence="1 2">
    <name type="scientific">Vibrio cholerae</name>
    <dbReference type="NCBI Taxonomy" id="666"/>
    <lineage>
        <taxon>Bacteria</taxon>
        <taxon>Pseudomonadati</taxon>
        <taxon>Pseudomonadota</taxon>
        <taxon>Gammaproteobacteria</taxon>
        <taxon>Vibrionales</taxon>
        <taxon>Vibrionaceae</taxon>
        <taxon>Vibrio</taxon>
    </lineage>
</organism>
<sequence length="76" mass="8655">MFGIGNGVITLNNFDLRRGIHHPLQLKTGLTLIEIDHRNGLFTGDLLGVRQRVEERIKHHATKNGQHDNRVGEECF</sequence>
<reference evidence="1 2" key="1">
    <citation type="submission" date="2015-07" db="EMBL/GenBank/DDBJ databases">
        <authorList>
            <consortium name="Pathogen Informatics"/>
        </authorList>
    </citation>
    <scope>NUCLEOTIDE SEQUENCE [LARGE SCALE GENOMIC DNA]</scope>
    <source>
        <strain evidence="1 2">A51</strain>
    </source>
</reference>
<gene>
    <name evidence="1" type="ORF">ERS013165_02122</name>
</gene>
<accession>A0A655QRA4</accession>
<name>A0A655QRA4_VIBCL</name>